<accession>A0ABT1W6L1</accession>
<sequence>MSRLVTAADAARLGGGDVIAAMRDVRACLQLLRRREAGMPAEISVPLSEQAGGQARAYALPAWLGDPFDVVGMKWTAHRQLRPAGAPAAVSVTLVNDRHTGDMLGMVESDLLTVTRTAAVSALALQALRLDGSRPIAVLGAGAQAHAHLRMLAAVFPGHPVRLWNRTAEIGRRLCEDDHAAWSGSIESALDGAAAVLCCTAAPQPILQARHMRPDLSVLQIGYHEVSFDAIDTFAHIAVDLWGPFSETSAKSLFKMYRAGRIRPRRVCADLAAIALDRWQPPSDSALYFSSFGLNLFDVALATRILKLARLEGSAA</sequence>
<dbReference type="Gene3D" id="3.30.1780.10">
    <property type="entry name" value="ornithine cyclodeaminase, domain 1"/>
    <property type="match status" value="1"/>
</dbReference>
<name>A0ABT1W6L1_9PROT</name>
<reference evidence="1 2" key="1">
    <citation type="submission" date="2022-06" db="EMBL/GenBank/DDBJ databases">
        <title>Endosaccharibacter gen. nov., sp. nov., endophytic bacteria isolated from sugarcane.</title>
        <authorList>
            <person name="Pitiwittayakul N."/>
            <person name="Yukphan P."/>
            <person name="Charoenyingcharoen P."/>
            <person name="Tanasupawat S."/>
        </authorList>
    </citation>
    <scope>NUCLEOTIDE SEQUENCE [LARGE SCALE GENOMIC DNA]</scope>
    <source>
        <strain evidence="1 2">KSS8</strain>
    </source>
</reference>
<keyword evidence="2" id="KW-1185">Reference proteome</keyword>
<dbReference type="PANTHER" id="PTHR13812">
    <property type="entry name" value="KETIMINE REDUCTASE MU-CRYSTALLIN"/>
    <property type="match status" value="1"/>
</dbReference>
<dbReference type="InterPro" id="IPR036291">
    <property type="entry name" value="NAD(P)-bd_dom_sf"/>
</dbReference>
<dbReference type="Pfam" id="PF02423">
    <property type="entry name" value="OCD_Mu_crystall"/>
    <property type="match status" value="1"/>
</dbReference>
<evidence type="ECO:0000313" key="1">
    <source>
        <dbReference type="EMBL" id="MCQ8278511.1"/>
    </source>
</evidence>
<proteinExistence type="predicted"/>
<dbReference type="Proteomes" id="UP001524587">
    <property type="component" value="Unassembled WGS sequence"/>
</dbReference>
<dbReference type="InterPro" id="IPR003462">
    <property type="entry name" value="ODC_Mu_crystall"/>
</dbReference>
<dbReference type="EMBL" id="JAMSKV010000006">
    <property type="protein sequence ID" value="MCQ8278511.1"/>
    <property type="molecule type" value="Genomic_DNA"/>
</dbReference>
<dbReference type="InterPro" id="IPR023401">
    <property type="entry name" value="ODC_N"/>
</dbReference>
<comment type="caution">
    <text evidence="1">The sequence shown here is derived from an EMBL/GenBank/DDBJ whole genome shotgun (WGS) entry which is preliminary data.</text>
</comment>
<dbReference type="Gene3D" id="3.40.50.720">
    <property type="entry name" value="NAD(P)-binding Rossmann-like Domain"/>
    <property type="match status" value="1"/>
</dbReference>
<organism evidence="1 2">
    <name type="scientific">Endosaccharibacter trunci</name>
    <dbReference type="NCBI Taxonomy" id="2812733"/>
    <lineage>
        <taxon>Bacteria</taxon>
        <taxon>Pseudomonadati</taxon>
        <taxon>Pseudomonadota</taxon>
        <taxon>Alphaproteobacteria</taxon>
        <taxon>Acetobacterales</taxon>
        <taxon>Acetobacteraceae</taxon>
        <taxon>Endosaccharibacter</taxon>
    </lineage>
</organism>
<evidence type="ECO:0000313" key="2">
    <source>
        <dbReference type="Proteomes" id="UP001524587"/>
    </source>
</evidence>
<dbReference type="SUPFAM" id="SSF51735">
    <property type="entry name" value="NAD(P)-binding Rossmann-fold domains"/>
    <property type="match status" value="1"/>
</dbReference>
<protein>
    <recommendedName>
        <fullName evidence="3">Ornithine cyclodeaminase</fullName>
    </recommendedName>
</protein>
<gene>
    <name evidence="1" type="ORF">NFI95_08610</name>
</gene>
<evidence type="ECO:0008006" key="3">
    <source>
        <dbReference type="Google" id="ProtNLM"/>
    </source>
</evidence>
<dbReference type="PIRSF" id="PIRSF001439">
    <property type="entry name" value="CryM"/>
    <property type="match status" value="1"/>
</dbReference>
<dbReference type="RefSeq" id="WP_422863991.1">
    <property type="nucleotide sequence ID" value="NZ_JAMSKV010000006.1"/>
</dbReference>
<dbReference type="PANTHER" id="PTHR13812:SF19">
    <property type="entry name" value="KETIMINE REDUCTASE MU-CRYSTALLIN"/>
    <property type="match status" value="1"/>
</dbReference>